<feature type="domain" description="SnoaL-like" evidence="1">
    <location>
        <begin position="10"/>
        <end position="109"/>
    </location>
</feature>
<dbReference type="KEGG" id="niy:FQ775_14190"/>
<accession>A0A5B8L0G2</accession>
<dbReference type="Proteomes" id="UP000321389">
    <property type="component" value="Chromosome"/>
</dbReference>
<keyword evidence="3" id="KW-1185">Reference proteome</keyword>
<reference evidence="2" key="1">
    <citation type="submission" date="2020-04" db="EMBL/GenBank/DDBJ databases">
        <title>Nitratireductor sp. nov. isolated from mangrove soil.</title>
        <authorList>
            <person name="Ye Y."/>
        </authorList>
    </citation>
    <scope>NUCLEOTIDE SEQUENCE</scope>
    <source>
        <strain evidence="2">SY7</strain>
    </source>
</reference>
<dbReference type="RefSeq" id="WP_167813009.1">
    <property type="nucleotide sequence ID" value="NZ_CP042301.2"/>
</dbReference>
<dbReference type="EMBL" id="CP042301">
    <property type="protein sequence ID" value="QDZ01435.2"/>
    <property type="molecule type" value="Genomic_DNA"/>
</dbReference>
<name>A0A5B8L0G2_9HYPH</name>
<dbReference type="InterPro" id="IPR037401">
    <property type="entry name" value="SnoaL-like"/>
</dbReference>
<dbReference type="Gene3D" id="3.10.450.50">
    <property type="match status" value="1"/>
</dbReference>
<gene>
    <name evidence="2" type="ORF">FQ775_14190</name>
</gene>
<evidence type="ECO:0000313" key="2">
    <source>
        <dbReference type="EMBL" id="QDZ01435.2"/>
    </source>
</evidence>
<proteinExistence type="predicted"/>
<evidence type="ECO:0000313" key="3">
    <source>
        <dbReference type="Proteomes" id="UP000321389"/>
    </source>
</evidence>
<evidence type="ECO:0000259" key="1">
    <source>
        <dbReference type="Pfam" id="PF12680"/>
    </source>
</evidence>
<dbReference type="AlphaFoldDB" id="A0A5B8L0G2"/>
<organism evidence="2 3">
    <name type="scientific">Nitratireductor mangrovi</name>
    <dbReference type="NCBI Taxonomy" id="2599600"/>
    <lineage>
        <taxon>Bacteria</taxon>
        <taxon>Pseudomonadati</taxon>
        <taxon>Pseudomonadota</taxon>
        <taxon>Alphaproteobacteria</taxon>
        <taxon>Hyphomicrobiales</taxon>
        <taxon>Phyllobacteriaceae</taxon>
        <taxon>Nitratireductor</taxon>
    </lineage>
</organism>
<dbReference type="InterPro" id="IPR032710">
    <property type="entry name" value="NTF2-like_dom_sf"/>
</dbReference>
<sequence>MTDQEAETFVRSFEAAWANHDGHAMQALWQPDGRLFTPIVDRPVSPHELPALLAAQTRMIPDLAWHLVDWAVRGETVYVEWRVTQTLAGIPVEWTGMDRFLMRDGKIFEERVYADTTPMRLIADAGMRERAAAASRDDFSPTAMIRI</sequence>
<dbReference type="Pfam" id="PF12680">
    <property type="entry name" value="SnoaL_2"/>
    <property type="match status" value="1"/>
</dbReference>
<protein>
    <submittedName>
        <fullName evidence="2">Nuclear transport factor 2 family protein</fullName>
    </submittedName>
</protein>
<dbReference type="SUPFAM" id="SSF54427">
    <property type="entry name" value="NTF2-like"/>
    <property type="match status" value="1"/>
</dbReference>